<gene>
    <name evidence="6" type="ORF">PLOB_00012838</name>
</gene>
<evidence type="ECO:0000256" key="2">
    <source>
        <dbReference type="ARBA" id="ARBA00010366"/>
    </source>
</evidence>
<protein>
    <submittedName>
        <fullName evidence="6">Uncharacterized protein</fullName>
    </submittedName>
</protein>
<keyword evidence="4" id="KW-1015">Disulfide bond</keyword>
<dbReference type="InterPro" id="IPR038456">
    <property type="entry name" value="Macin_sf"/>
</dbReference>
<comment type="similarity">
    <text evidence="2">Belongs to the macin family.</text>
</comment>
<keyword evidence="3" id="KW-0964">Secreted</keyword>
<dbReference type="Pfam" id="PF14865">
    <property type="entry name" value="Macin"/>
    <property type="match status" value="1"/>
</dbReference>
<evidence type="ECO:0000256" key="5">
    <source>
        <dbReference type="SAM" id="SignalP"/>
    </source>
</evidence>
<feature type="signal peptide" evidence="5">
    <location>
        <begin position="1"/>
        <end position="26"/>
    </location>
</feature>
<keyword evidence="7" id="KW-1185">Reference proteome</keyword>
<comment type="caution">
    <text evidence="6">The sequence shown here is derived from an EMBL/GenBank/DDBJ whole genome shotgun (WGS) entry which is preliminary data.</text>
</comment>
<evidence type="ECO:0000313" key="6">
    <source>
        <dbReference type="EMBL" id="CAH3172231.1"/>
    </source>
</evidence>
<dbReference type="EMBL" id="CALNXK010000171">
    <property type="protein sequence ID" value="CAH3172231.1"/>
    <property type="molecule type" value="Genomic_DNA"/>
</dbReference>
<accession>A0ABN8R1H0</accession>
<evidence type="ECO:0000256" key="1">
    <source>
        <dbReference type="ARBA" id="ARBA00004613"/>
    </source>
</evidence>
<dbReference type="Gene3D" id="3.30.30.100">
    <property type="match status" value="1"/>
</dbReference>
<dbReference type="InterPro" id="IPR029230">
    <property type="entry name" value="Macin"/>
</dbReference>
<comment type="subcellular location">
    <subcellularLocation>
        <location evidence="1">Secreted</location>
    </subcellularLocation>
</comment>
<organism evidence="6 7">
    <name type="scientific">Porites lobata</name>
    <dbReference type="NCBI Taxonomy" id="104759"/>
    <lineage>
        <taxon>Eukaryota</taxon>
        <taxon>Metazoa</taxon>
        <taxon>Cnidaria</taxon>
        <taxon>Anthozoa</taxon>
        <taxon>Hexacorallia</taxon>
        <taxon>Scleractinia</taxon>
        <taxon>Fungiina</taxon>
        <taxon>Poritidae</taxon>
        <taxon>Porites</taxon>
    </lineage>
</organism>
<reference evidence="6 7" key="1">
    <citation type="submission" date="2022-05" db="EMBL/GenBank/DDBJ databases">
        <authorList>
            <consortium name="Genoscope - CEA"/>
            <person name="William W."/>
        </authorList>
    </citation>
    <scope>NUCLEOTIDE SEQUENCE [LARGE SCALE GENOMIC DNA]</scope>
</reference>
<name>A0ABN8R1H0_9CNID</name>
<sequence>MAFGRIMKIVVLLLFFSCAVLDLTQAQTFIGKCWKTWSRCTQWSSFATGTLWQSCNTRCKCLGRGYGKCVETRSQCPFSRYAWQCRCYGSYGNLKGSWCGL</sequence>
<feature type="chain" id="PRO_5045272992" evidence="5">
    <location>
        <begin position="27"/>
        <end position="101"/>
    </location>
</feature>
<evidence type="ECO:0000313" key="7">
    <source>
        <dbReference type="Proteomes" id="UP001159405"/>
    </source>
</evidence>
<evidence type="ECO:0000256" key="4">
    <source>
        <dbReference type="ARBA" id="ARBA00023157"/>
    </source>
</evidence>
<proteinExistence type="inferred from homology"/>
<dbReference type="Proteomes" id="UP001159405">
    <property type="component" value="Unassembled WGS sequence"/>
</dbReference>
<keyword evidence="5" id="KW-0732">Signal</keyword>
<evidence type="ECO:0000256" key="3">
    <source>
        <dbReference type="ARBA" id="ARBA00022525"/>
    </source>
</evidence>